<name>U2TKL2_9ACTN</name>
<comment type="caution">
    <text evidence="1">The sequence shown here is derived from an EMBL/GenBank/DDBJ whole genome shotgun (WGS) entry which is preliminary data.</text>
</comment>
<evidence type="ECO:0000313" key="2">
    <source>
        <dbReference type="Proteomes" id="UP000016638"/>
    </source>
</evidence>
<reference evidence="1 2" key="1">
    <citation type="submission" date="2013-08" db="EMBL/GenBank/DDBJ databases">
        <authorList>
            <person name="Durkin A.S."/>
            <person name="Haft D.R."/>
            <person name="McCorrison J."/>
            <person name="Torralba M."/>
            <person name="Gillis M."/>
            <person name="Haft D.H."/>
            <person name="Methe B."/>
            <person name="Sutton G."/>
            <person name="Nelson K.E."/>
        </authorList>
    </citation>
    <scope>NUCLEOTIDE SEQUENCE [LARGE SCALE GENOMIC DNA]</scope>
    <source>
        <strain evidence="1 2">F0195</strain>
    </source>
</reference>
<accession>U2TKL2</accession>
<protein>
    <submittedName>
        <fullName evidence="1">Uncharacterized protein</fullName>
    </submittedName>
</protein>
<dbReference type="Proteomes" id="UP000016638">
    <property type="component" value="Unassembled WGS sequence"/>
</dbReference>
<organism evidence="1 2">
    <name type="scientific">Olsenella profusa F0195</name>
    <dbReference type="NCBI Taxonomy" id="1125712"/>
    <lineage>
        <taxon>Bacteria</taxon>
        <taxon>Bacillati</taxon>
        <taxon>Actinomycetota</taxon>
        <taxon>Coriobacteriia</taxon>
        <taxon>Coriobacteriales</taxon>
        <taxon>Atopobiaceae</taxon>
        <taxon>Olsenella</taxon>
    </lineage>
</organism>
<gene>
    <name evidence="1" type="ORF">HMPREF1316_0935</name>
</gene>
<sequence>MGPLAYTFVTGEVLFVTGEVLSRSNRAAGSGDSRSPFSLPR</sequence>
<dbReference type="EMBL" id="AWEZ01000061">
    <property type="protein sequence ID" value="ERL07005.1"/>
    <property type="molecule type" value="Genomic_DNA"/>
</dbReference>
<keyword evidence="2" id="KW-1185">Reference proteome</keyword>
<dbReference type="STRING" id="1125712.HMPREF1316_0935"/>
<dbReference type="PATRIC" id="fig|1125712.3.peg.1777"/>
<proteinExistence type="predicted"/>
<evidence type="ECO:0000313" key="1">
    <source>
        <dbReference type="EMBL" id="ERL07005.1"/>
    </source>
</evidence>
<dbReference type="AlphaFoldDB" id="U2TKL2"/>